<dbReference type="Gene3D" id="3.20.20.30">
    <property type="entry name" value="Luciferase-like domain"/>
    <property type="match status" value="1"/>
</dbReference>
<dbReference type="InterPro" id="IPR019921">
    <property type="entry name" value="Lucif-like_OxRdtase_Rv2161c"/>
</dbReference>
<dbReference type="PANTHER" id="PTHR42847:SF4">
    <property type="entry name" value="ALKANESULFONATE MONOOXYGENASE-RELATED"/>
    <property type="match status" value="1"/>
</dbReference>
<evidence type="ECO:0000259" key="5">
    <source>
        <dbReference type="Pfam" id="PF00296"/>
    </source>
</evidence>
<accession>A0ABU4K1I0</accession>
<keyword evidence="2" id="KW-0288">FMN</keyword>
<gene>
    <name evidence="6" type="ORF">R2363_05390</name>
</gene>
<dbReference type="Proteomes" id="UP001278571">
    <property type="component" value="Unassembled WGS sequence"/>
</dbReference>
<evidence type="ECO:0000256" key="2">
    <source>
        <dbReference type="ARBA" id="ARBA00022643"/>
    </source>
</evidence>
<dbReference type="EC" id="1.-.-.-" evidence="6"/>
<organism evidence="6 7">
    <name type="scientific">Streptomyces roseolus</name>
    <dbReference type="NCBI Taxonomy" id="67358"/>
    <lineage>
        <taxon>Bacteria</taxon>
        <taxon>Bacillati</taxon>
        <taxon>Actinomycetota</taxon>
        <taxon>Actinomycetes</taxon>
        <taxon>Kitasatosporales</taxon>
        <taxon>Streptomycetaceae</taxon>
        <taxon>Streptomyces</taxon>
    </lineage>
</organism>
<dbReference type="PANTHER" id="PTHR42847">
    <property type="entry name" value="ALKANESULFONATE MONOOXYGENASE"/>
    <property type="match status" value="1"/>
</dbReference>
<keyword evidence="1" id="KW-0285">Flavoprotein</keyword>
<dbReference type="InterPro" id="IPR050172">
    <property type="entry name" value="SsuD_RutA_monooxygenase"/>
</dbReference>
<name>A0ABU4K1I0_9ACTN</name>
<dbReference type="SUPFAM" id="SSF51679">
    <property type="entry name" value="Bacterial luciferase-like"/>
    <property type="match status" value="1"/>
</dbReference>
<comment type="caution">
    <text evidence="6">The sequence shown here is derived from an EMBL/GenBank/DDBJ whole genome shotgun (WGS) entry which is preliminary data.</text>
</comment>
<keyword evidence="3 6" id="KW-0560">Oxidoreductase</keyword>
<reference evidence="6 7" key="1">
    <citation type="submission" date="2023-10" db="EMBL/GenBank/DDBJ databases">
        <authorList>
            <person name="Wang X.X."/>
        </authorList>
    </citation>
    <scope>NUCLEOTIDE SEQUENCE [LARGE SCALE GENOMIC DNA]</scope>
    <source>
        <strain evidence="6 7">NBRC 12816</strain>
    </source>
</reference>
<dbReference type="Pfam" id="PF00296">
    <property type="entry name" value="Bac_luciferase"/>
    <property type="match status" value="1"/>
</dbReference>
<evidence type="ECO:0000313" key="6">
    <source>
        <dbReference type="EMBL" id="MDX2291606.1"/>
    </source>
</evidence>
<dbReference type="InterPro" id="IPR011251">
    <property type="entry name" value="Luciferase-like_dom"/>
</dbReference>
<evidence type="ECO:0000313" key="7">
    <source>
        <dbReference type="Proteomes" id="UP001278571"/>
    </source>
</evidence>
<dbReference type="GO" id="GO:0016491">
    <property type="term" value="F:oxidoreductase activity"/>
    <property type="evidence" value="ECO:0007669"/>
    <property type="project" value="UniProtKB-KW"/>
</dbReference>
<dbReference type="RefSeq" id="WP_319008151.1">
    <property type="nucleotide sequence ID" value="NZ_JAWJZF010000237.1"/>
</dbReference>
<protein>
    <submittedName>
        <fullName evidence="6">TIGR03619 family F420-dependent LLM class oxidoreductase</fullName>
        <ecNumber evidence="6">1.-.-.-</ecNumber>
    </submittedName>
</protein>
<evidence type="ECO:0000256" key="1">
    <source>
        <dbReference type="ARBA" id="ARBA00022630"/>
    </source>
</evidence>
<feature type="domain" description="Luciferase-like" evidence="5">
    <location>
        <begin position="1"/>
        <end position="234"/>
    </location>
</feature>
<evidence type="ECO:0000256" key="4">
    <source>
        <dbReference type="ARBA" id="ARBA00023033"/>
    </source>
</evidence>
<proteinExistence type="predicted"/>
<dbReference type="InterPro" id="IPR036661">
    <property type="entry name" value="Luciferase-like_sf"/>
</dbReference>
<dbReference type="EMBL" id="JAWJZF010000237">
    <property type="protein sequence ID" value="MDX2291606.1"/>
    <property type="molecule type" value="Genomic_DNA"/>
</dbReference>
<evidence type="ECO:0000256" key="3">
    <source>
        <dbReference type="ARBA" id="ARBA00023002"/>
    </source>
</evidence>
<sequence>MRFGINLPNFGSGIGPDTLRGWATTAERLGYHLLTVSDHIALTSDAHSRSPAPFYDSFTTLAWLAGQTSTIELGTGVAITPQRHPLQLARVSASLDQLSGGRLVLGVGVGWAYHAFQALGVPYEKRGALTDEYLSALRVLWTEEVASFHGPTVDFDGVHTAPRPARSPHPPVWVGGNSRAAVRRAARYGDAWHPMWPQGPELAPALRTLADDAAAAGRPTPAFCPTIPLALTDKPVPRHLRRLGQGTLEQLHSDLVLLERLGAQYVGLNTELGDHRRRRPAQDDWAIFEHLANTVLDTTGESLR</sequence>
<dbReference type="NCBIfam" id="TIGR03619">
    <property type="entry name" value="F420_Rv2161c"/>
    <property type="match status" value="1"/>
</dbReference>
<keyword evidence="4" id="KW-0503">Monooxygenase</keyword>
<keyword evidence="7" id="KW-1185">Reference proteome</keyword>